<feature type="domain" description="Heavy metal binding" evidence="3">
    <location>
        <begin position="178"/>
        <end position="205"/>
    </location>
</feature>
<keyword evidence="2" id="KW-0732">Signal</keyword>
<name>A0ABP7ME28_9BACT</name>
<proteinExistence type="predicted"/>
<sequence length="206" mass="21285">MSITSCFIIPGTYNSINPNSLSLMKFSLILAVALVATASFSAQAQHSHKPGAAAHGHKAAGETHAHKSPHGGTVRTAGKYHIELVQQANELHVYLLDGKEKVLPVANSTGSVMLLSTTNKTSKVALTPANDHFVAAMPAGTTLRTAIVSLKADGSSLSARFEKLDAAAKTSKAAAAAYTCPMNCEGSASDKPGNCPKCGMALVKKS</sequence>
<dbReference type="EMBL" id="BAABDH010000004">
    <property type="protein sequence ID" value="GAA3920803.1"/>
    <property type="molecule type" value="Genomic_DNA"/>
</dbReference>
<dbReference type="Proteomes" id="UP001499909">
    <property type="component" value="Unassembled WGS sequence"/>
</dbReference>
<protein>
    <recommendedName>
        <fullName evidence="3">Heavy metal binding domain-containing protein</fullName>
    </recommendedName>
</protein>
<organism evidence="4 5">
    <name type="scientific">Hymenobacter algoricola</name>
    <dbReference type="NCBI Taxonomy" id="486267"/>
    <lineage>
        <taxon>Bacteria</taxon>
        <taxon>Pseudomonadati</taxon>
        <taxon>Bacteroidota</taxon>
        <taxon>Cytophagia</taxon>
        <taxon>Cytophagales</taxon>
        <taxon>Hymenobacteraceae</taxon>
        <taxon>Hymenobacter</taxon>
    </lineage>
</organism>
<comment type="caution">
    <text evidence="4">The sequence shown here is derived from an EMBL/GenBank/DDBJ whole genome shotgun (WGS) entry which is preliminary data.</text>
</comment>
<feature type="chain" id="PRO_5045438436" description="Heavy metal binding domain-containing protein" evidence="2">
    <location>
        <begin position="45"/>
        <end position="206"/>
    </location>
</feature>
<gene>
    <name evidence="4" type="ORF">GCM10022406_03920</name>
</gene>
<accession>A0ABP7ME28</accession>
<evidence type="ECO:0000313" key="5">
    <source>
        <dbReference type="Proteomes" id="UP001499909"/>
    </source>
</evidence>
<evidence type="ECO:0000313" key="4">
    <source>
        <dbReference type="EMBL" id="GAA3920803.1"/>
    </source>
</evidence>
<evidence type="ECO:0000256" key="2">
    <source>
        <dbReference type="SAM" id="SignalP"/>
    </source>
</evidence>
<reference evidence="5" key="1">
    <citation type="journal article" date="2019" name="Int. J. Syst. Evol. Microbiol.">
        <title>The Global Catalogue of Microorganisms (GCM) 10K type strain sequencing project: providing services to taxonomists for standard genome sequencing and annotation.</title>
        <authorList>
            <consortium name="The Broad Institute Genomics Platform"/>
            <consortium name="The Broad Institute Genome Sequencing Center for Infectious Disease"/>
            <person name="Wu L."/>
            <person name="Ma J."/>
        </authorList>
    </citation>
    <scope>NUCLEOTIDE SEQUENCE [LARGE SCALE GENOMIC DNA]</scope>
    <source>
        <strain evidence="5">JCM 17214</strain>
    </source>
</reference>
<feature type="signal peptide" evidence="2">
    <location>
        <begin position="1"/>
        <end position="44"/>
    </location>
</feature>
<feature type="region of interest" description="Disordered" evidence="1">
    <location>
        <begin position="46"/>
        <end position="73"/>
    </location>
</feature>
<dbReference type="Pfam" id="PF19335">
    <property type="entry name" value="HMBD"/>
    <property type="match status" value="1"/>
</dbReference>
<dbReference type="InterPro" id="IPR045800">
    <property type="entry name" value="HMBD"/>
</dbReference>
<evidence type="ECO:0000259" key="3">
    <source>
        <dbReference type="Pfam" id="PF19335"/>
    </source>
</evidence>
<evidence type="ECO:0000256" key="1">
    <source>
        <dbReference type="SAM" id="MobiDB-lite"/>
    </source>
</evidence>
<keyword evidence="5" id="KW-1185">Reference proteome</keyword>